<evidence type="ECO:0000256" key="1">
    <source>
        <dbReference type="SAM" id="SignalP"/>
    </source>
</evidence>
<feature type="domain" description="Ice-binding protein C-terminal" evidence="2">
    <location>
        <begin position="217"/>
        <end position="240"/>
    </location>
</feature>
<feature type="chain" id="PRO_5045270079" evidence="1">
    <location>
        <begin position="27"/>
        <end position="254"/>
    </location>
</feature>
<evidence type="ECO:0000259" key="2">
    <source>
        <dbReference type="Pfam" id="PF07589"/>
    </source>
</evidence>
<keyword evidence="1" id="KW-0732">Signal</keyword>
<evidence type="ECO:0000313" key="3">
    <source>
        <dbReference type="EMBL" id="WUR13792.1"/>
    </source>
</evidence>
<accession>A0ABZ1UMR1</accession>
<keyword evidence="4" id="KW-1185">Reference proteome</keyword>
<feature type="signal peptide" evidence="1">
    <location>
        <begin position="1"/>
        <end position="26"/>
    </location>
</feature>
<dbReference type="Proteomes" id="UP000321323">
    <property type="component" value="Chromosome"/>
</dbReference>
<dbReference type="InterPro" id="IPR013424">
    <property type="entry name" value="Ice-binding_C"/>
</dbReference>
<protein>
    <submittedName>
        <fullName evidence="3">PEP-CTERM sorting domain-containing protein</fullName>
    </submittedName>
</protein>
<dbReference type="EMBL" id="CP136508">
    <property type="protein sequence ID" value="WUR13792.1"/>
    <property type="molecule type" value="Genomic_DNA"/>
</dbReference>
<name>A0ABZ1UMR1_9BURK</name>
<proteinExistence type="predicted"/>
<dbReference type="Pfam" id="PF07589">
    <property type="entry name" value="PEP-CTERM"/>
    <property type="match status" value="1"/>
</dbReference>
<reference evidence="3 4" key="1">
    <citation type="journal article" date="2019" name="Int. J. Syst. Evol. Microbiol.">
        <title>The Draft Whole-Genome Sequence of the Antibiotic Producer Empedobacter haloabium ATCC 31962 Provides Indications for Its Taxonomic Reclassification.</title>
        <authorList>
            <person name="Miess H."/>
            <person name="Arlt P."/>
            <person name="Apel A.K."/>
            <person name="Weber T."/>
            <person name="Nieselt K."/>
            <person name="Hanssen F."/>
            <person name="Czemmel S."/>
            <person name="Nahnsen S."/>
            <person name="Gross H."/>
        </authorList>
    </citation>
    <scope>NUCLEOTIDE SEQUENCE [LARGE SCALE GENOMIC DNA]</scope>
    <source>
        <strain evidence="3 4">ATCC 31962</strain>
    </source>
</reference>
<evidence type="ECO:0000313" key="4">
    <source>
        <dbReference type="Proteomes" id="UP000321323"/>
    </source>
</evidence>
<gene>
    <name evidence="3" type="ORF">E7V67_001420</name>
</gene>
<organism evidence="3 4">
    <name type="scientific">[Empedobacter] haloabium</name>
    <dbReference type="NCBI Taxonomy" id="592317"/>
    <lineage>
        <taxon>Bacteria</taxon>
        <taxon>Pseudomonadati</taxon>
        <taxon>Pseudomonadota</taxon>
        <taxon>Betaproteobacteria</taxon>
        <taxon>Burkholderiales</taxon>
        <taxon>Oxalobacteraceae</taxon>
        <taxon>Telluria group</taxon>
        <taxon>Telluria group incertae sedis</taxon>
    </lineage>
</organism>
<sequence length="254" mass="27020">MMPIPSQLRNVAFVAALVMPALPAMAQSGGLTTRLSQFSYELVDLNPSDGISPAVEFVLNRHEQRSAYASDYVLVAEDVRNDIGATEVVGPSGNARSSLSAGTWFAEANTQFGPSDHEFYSAFSVTYWTISLTPWTALNLEVLAENTATFAPELFLLAKASIQGNLYDSVGLWLGSIDQYHVGVGSAWLRGTVASGSTNATGNLYLAAESYAYTSPAVPEPATCLMLLAGLGMIGPVVARGAKSADRMVARQRE</sequence>